<dbReference type="EMBL" id="BMHZ01000001">
    <property type="protein sequence ID" value="GGG97259.1"/>
    <property type="molecule type" value="Genomic_DNA"/>
</dbReference>
<sequence length="254" mass="27833">MAVRKIESSDTLELGFRGKYNETIEEIVVSGVLTSAGKLRLIRFNGNGYFEIDLTGPFYTKTQIDELFDNVGNSIPNASESQRGIIQIATMDEVDAGEDDQKAITPLKAADSTLFPFKGEWIAPVDDAIYRKDSVVIYGAGIYLALSDNNVTPDSDSSKWRRIGGNDPRPSIPVSATAQMLINNWQTDTLPASSKTYAEVFGNTIFKALVVGEDDTGFHVPFEANVKYTTDPGNGNINQVLIENILYSGELTFI</sequence>
<reference evidence="2 3" key="3">
    <citation type="submission" date="2020-08" db="EMBL/GenBank/DDBJ databases">
        <title>Genomic Encyclopedia of Type Strains, Phase IV (KMG-IV): sequencing the most valuable type-strain genomes for metagenomic binning, comparative biology and taxonomic classification.</title>
        <authorList>
            <person name="Goeker M."/>
        </authorList>
    </citation>
    <scope>NUCLEOTIDE SEQUENCE [LARGE SCALE GENOMIC DNA]</scope>
    <source>
        <strain evidence="2 3">DSM 100774</strain>
    </source>
</reference>
<evidence type="ECO:0000313" key="3">
    <source>
        <dbReference type="Proteomes" id="UP000532273"/>
    </source>
</evidence>
<reference evidence="1" key="1">
    <citation type="journal article" date="2014" name="Int. J. Syst. Evol. Microbiol.">
        <title>Complete genome of a new Firmicutes species belonging to the dominant human colonic microbiota ('Ruminococcus bicirculans') reveals two chromosomes and a selective capacity to utilize plant glucans.</title>
        <authorList>
            <consortium name="NISC Comparative Sequencing Program"/>
            <person name="Wegmann U."/>
            <person name="Louis P."/>
            <person name="Goesmann A."/>
            <person name="Henrissat B."/>
            <person name="Duncan S.H."/>
            <person name="Flint H.J."/>
        </authorList>
    </citation>
    <scope>NUCLEOTIDE SEQUENCE</scope>
    <source>
        <strain evidence="1">CGMCC 1.15287</strain>
    </source>
</reference>
<proteinExistence type="predicted"/>
<reference evidence="1" key="4">
    <citation type="submission" date="2024-05" db="EMBL/GenBank/DDBJ databases">
        <authorList>
            <person name="Sun Q."/>
            <person name="Zhou Y."/>
        </authorList>
    </citation>
    <scope>NUCLEOTIDE SEQUENCE</scope>
    <source>
        <strain evidence="1">CGMCC 1.15287</strain>
    </source>
</reference>
<comment type="caution">
    <text evidence="2">The sequence shown here is derived from an EMBL/GenBank/DDBJ whole genome shotgun (WGS) entry which is preliminary data.</text>
</comment>
<protein>
    <submittedName>
        <fullName evidence="2">Uncharacterized protein</fullName>
    </submittedName>
</protein>
<dbReference type="EMBL" id="JACIEF010000002">
    <property type="protein sequence ID" value="MBB4107754.1"/>
    <property type="molecule type" value="Genomic_DNA"/>
</dbReference>
<accession>A0A7W6P6B2</accession>
<keyword evidence="4" id="KW-1185">Reference proteome</keyword>
<evidence type="ECO:0000313" key="1">
    <source>
        <dbReference type="EMBL" id="GGG97259.1"/>
    </source>
</evidence>
<evidence type="ECO:0000313" key="2">
    <source>
        <dbReference type="EMBL" id="MBB4107754.1"/>
    </source>
</evidence>
<reference evidence="4" key="2">
    <citation type="journal article" date="2019" name="Int. J. Syst. Evol. Microbiol.">
        <title>The Global Catalogue of Microorganisms (GCM) 10K type strain sequencing project: providing services to taxonomists for standard genome sequencing and annotation.</title>
        <authorList>
            <consortium name="The Broad Institute Genomics Platform"/>
            <consortium name="The Broad Institute Genome Sequencing Center for Infectious Disease"/>
            <person name="Wu L."/>
            <person name="Ma J."/>
        </authorList>
    </citation>
    <scope>NUCLEOTIDE SEQUENCE [LARGE SCALE GENOMIC DNA]</scope>
    <source>
        <strain evidence="4">CGMCC 1.15287</strain>
    </source>
</reference>
<dbReference type="RefSeq" id="WP_183762270.1">
    <property type="nucleotide sequence ID" value="NZ_BMHZ01000001.1"/>
</dbReference>
<name>A0A7W6P6B2_9SPHI</name>
<dbReference type="Proteomes" id="UP000532273">
    <property type="component" value="Unassembled WGS sequence"/>
</dbReference>
<gene>
    <name evidence="1" type="ORF">GCM10007422_09000</name>
    <name evidence="2" type="ORF">GGQ60_001735</name>
</gene>
<dbReference type="AlphaFoldDB" id="A0A7W6P6B2"/>
<evidence type="ECO:0000313" key="4">
    <source>
        <dbReference type="Proteomes" id="UP000642938"/>
    </source>
</evidence>
<organism evidence="2 3">
    <name type="scientific">Pedobacter zeae</name>
    <dbReference type="NCBI Taxonomy" id="1737356"/>
    <lineage>
        <taxon>Bacteria</taxon>
        <taxon>Pseudomonadati</taxon>
        <taxon>Bacteroidota</taxon>
        <taxon>Sphingobacteriia</taxon>
        <taxon>Sphingobacteriales</taxon>
        <taxon>Sphingobacteriaceae</taxon>
        <taxon>Pedobacter</taxon>
    </lineage>
</organism>
<dbReference type="Proteomes" id="UP000642938">
    <property type="component" value="Unassembled WGS sequence"/>
</dbReference>